<comment type="caution">
    <text evidence="1">The sequence shown here is derived from an EMBL/GenBank/DDBJ whole genome shotgun (WGS) entry which is preliminary data.</text>
</comment>
<dbReference type="EMBL" id="JAOPJF010000009">
    <property type="protein sequence ID" value="KAK1148117.1"/>
    <property type="molecule type" value="Genomic_DNA"/>
</dbReference>
<proteinExistence type="predicted"/>
<evidence type="ECO:0000313" key="1">
    <source>
        <dbReference type="EMBL" id="KAK1148117.1"/>
    </source>
</evidence>
<sequence>MAHMPSYTPSLVGAATGVGSHVLLYRHGEWDEKAPSIFLSYVIASILAFASEWGEGFGLSLPRQWAVHIIFWHVLGVYGNPEAIVALHGPQALVSKGPWYTILGDRISLQLERDKKIHARRRKVWDRGLNSKSLHLYESRVAKYASQLVNVVEEHVDTSIDMSKWCNYYAFDVMGDLSFGKSFGMLLNSGDTFFLNALHATMKSIGLLGHLVWLFPFFVSTPGLNRENVRFWDRVDAKVKDRMDNEPASPDVFSWLLENYRNGPKTKQDNLNLHADAFLIVVAGSDTTAATLTNLFFHIATEPGLREHLQFELDNLRDLSHDNLTQIDILDAAINETLRLHPVLPSGTQRQTPPEGLKIGDTYIPGNINVQIPHYTVFRGRVSPQSLDH</sequence>
<evidence type="ECO:0000313" key="2">
    <source>
        <dbReference type="Proteomes" id="UP001177260"/>
    </source>
</evidence>
<keyword evidence="2" id="KW-1185">Reference proteome</keyword>
<protein>
    <submittedName>
        <fullName evidence="1">Uncharacterized protein</fullName>
    </submittedName>
</protein>
<reference evidence="1 2" key="1">
    <citation type="journal article" date="2023" name="ACS Omega">
        <title>Identification of the Neoaspergillic Acid Biosynthesis Gene Cluster by Establishing an In Vitro CRISPR-Ribonucleoprotein Genetic System in Aspergillus melleus.</title>
        <authorList>
            <person name="Yuan B."/>
            <person name="Grau M.F."/>
            <person name="Murata R.M."/>
            <person name="Torok T."/>
            <person name="Venkateswaran K."/>
            <person name="Stajich J.E."/>
            <person name="Wang C.C.C."/>
        </authorList>
    </citation>
    <scope>NUCLEOTIDE SEQUENCE [LARGE SCALE GENOMIC DNA]</scope>
    <source>
        <strain evidence="1 2">IMV 1140</strain>
    </source>
</reference>
<gene>
    <name evidence="1" type="ORF">N8T08_010756</name>
</gene>
<name>A0ACC3BCU4_9EURO</name>
<accession>A0ACC3BCU4</accession>
<dbReference type="Proteomes" id="UP001177260">
    <property type="component" value="Unassembled WGS sequence"/>
</dbReference>
<organism evidence="1 2">
    <name type="scientific">Aspergillus melleus</name>
    <dbReference type="NCBI Taxonomy" id="138277"/>
    <lineage>
        <taxon>Eukaryota</taxon>
        <taxon>Fungi</taxon>
        <taxon>Dikarya</taxon>
        <taxon>Ascomycota</taxon>
        <taxon>Pezizomycotina</taxon>
        <taxon>Eurotiomycetes</taxon>
        <taxon>Eurotiomycetidae</taxon>
        <taxon>Eurotiales</taxon>
        <taxon>Aspergillaceae</taxon>
        <taxon>Aspergillus</taxon>
        <taxon>Aspergillus subgen. Circumdati</taxon>
    </lineage>
</organism>